<dbReference type="EMBL" id="JAWJWE010000038">
    <property type="protein sequence ID" value="KAK6623425.1"/>
    <property type="molecule type" value="Genomic_DNA"/>
</dbReference>
<evidence type="ECO:0000256" key="9">
    <source>
        <dbReference type="ARBA" id="ARBA00023159"/>
    </source>
</evidence>
<dbReference type="GO" id="GO:0005737">
    <property type="term" value="C:cytoplasm"/>
    <property type="evidence" value="ECO:0007669"/>
    <property type="project" value="UniProtKB-SubCell"/>
</dbReference>
<dbReference type="InterPro" id="IPR046347">
    <property type="entry name" value="bZIP_sf"/>
</dbReference>
<feature type="coiled-coil region" evidence="15">
    <location>
        <begin position="168"/>
        <end position="202"/>
    </location>
</feature>
<evidence type="ECO:0000256" key="7">
    <source>
        <dbReference type="ARBA" id="ARBA00023015"/>
    </source>
</evidence>
<evidence type="ECO:0000256" key="8">
    <source>
        <dbReference type="ARBA" id="ARBA00023125"/>
    </source>
</evidence>
<evidence type="ECO:0000256" key="5">
    <source>
        <dbReference type="ARBA" id="ARBA00022499"/>
    </source>
</evidence>
<comment type="subunit">
    <text evidence="13">Interacts with FIZ1; this interaction represses transactivation. Interacts (via the leucine-zipper domain) with CRX.</text>
</comment>
<keyword evidence="10" id="KW-0804">Transcription</keyword>
<dbReference type="SUPFAM" id="SSF47454">
    <property type="entry name" value="A DNA-binding domain in eukaryotic transcription factors"/>
    <property type="match status" value="1"/>
</dbReference>
<evidence type="ECO:0000256" key="14">
    <source>
        <dbReference type="ARBA" id="ARBA00071773"/>
    </source>
</evidence>
<evidence type="ECO:0000313" key="18">
    <source>
        <dbReference type="EMBL" id="KAK6623425.1"/>
    </source>
</evidence>
<keyword evidence="7" id="KW-0805">Transcription regulation</keyword>
<evidence type="ECO:0000256" key="12">
    <source>
        <dbReference type="ARBA" id="ARBA00055281"/>
    </source>
</evidence>
<keyword evidence="11" id="KW-0539">Nucleus</keyword>
<accession>A0AAN8NP92</accession>
<comment type="caution">
    <text evidence="18">The sequence shown here is derived from an EMBL/GenBank/DDBJ whole genome shotgun (WGS) entry which is preliminary data.</text>
</comment>
<gene>
    <name evidence="18" type="ORF">RUM43_009277</name>
</gene>
<dbReference type="GO" id="GO:0045944">
    <property type="term" value="P:positive regulation of transcription by RNA polymerase II"/>
    <property type="evidence" value="ECO:0007669"/>
    <property type="project" value="UniProtKB-ARBA"/>
</dbReference>
<feature type="region of interest" description="Disordered" evidence="16">
    <location>
        <begin position="221"/>
        <end position="243"/>
    </location>
</feature>
<keyword evidence="15" id="KW-0175">Coiled coil</keyword>
<organism evidence="18 19">
    <name type="scientific">Polyplax serrata</name>
    <name type="common">Common mouse louse</name>
    <dbReference type="NCBI Taxonomy" id="468196"/>
    <lineage>
        <taxon>Eukaryota</taxon>
        <taxon>Metazoa</taxon>
        <taxon>Ecdysozoa</taxon>
        <taxon>Arthropoda</taxon>
        <taxon>Hexapoda</taxon>
        <taxon>Insecta</taxon>
        <taxon>Pterygota</taxon>
        <taxon>Neoptera</taxon>
        <taxon>Paraneoptera</taxon>
        <taxon>Psocodea</taxon>
        <taxon>Troctomorpha</taxon>
        <taxon>Phthiraptera</taxon>
        <taxon>Anoplura</taxon>
        <taxon>Polyplacidae</taxon>
        <taxon>Polyplax</taxon>
    </lineage>
</organism>
<evidence type="ECO:0000256" key="10">
    <source>
        <dbReference type="ARBA" id="ARBA00023163"/>
    </source>
</evidence>
<evidence type="ECO:0000256" key="1">
    <source>
        <dbReference type="ARBA" id="ARBA00004123"/>
    </source>
</evidence>
<keyword evidence="4" id="KW-0963">Cytoplasm</keyword>
<dbReference type="InterPro" id="IPR008917">
    <property type="entry name" value="TF_DNA-bd_sf"/>
</dbReference>
<reference evidence="18 19" key="1">
    <citation type="submission" date="2023-10" db="EMBL/GenBank/DDBJ databases">
        <title>Genomes of two closely related lineages of the louse Polyplax serrata with different host specificities.</title>
        <authorList>
            <person name="Martinu J."/>
            <person name="Tarabai H."/>
            <person name="Stefka J."/>
            <person name="Hypsa V."/>
        </authorList>
    </citation>
    <scope>NUCLEOTIDE SEQUENCE [LARGE SCALE GENOMIC DNA]</scope>
    <source>
        <strain evidence="18">HR10_N</strain>
    </source>
</reference>
<comment type="subcellular location">
    <subcellularLocation>
        <location evidence="2">Cytoplasm</location>
    </subcellularLocation>
    <subcellularLocation>
        <location evidence="1">Nucleus</location>
    </subcellularLocation>
</comment>
<dbReference type="Proteomes" id="UP001372834">
    <property type="component" value="Unassembled WGS sequence"/>
</dbReference>
<keyword evidence="3" id="KW-0217">Developmental protein</keyword>
<proteinExistence type="predicted"/>
<keyword evidence="6" id="KW-0832">Ubl conjugation</keyword>
<evidence type="ECO:0000256" key="6">
    <source>
        <dbReference type="ARBA" id="ARBA00022843"/>
    </source>
</evidence>
<dbReference type="InterPro" id="IPR024874">
    <property type="entry name" value="Transcription_factor_Maf_fam"/>
</dbReference>
<keyword evidence="5" id="KW-1017">Isopeptide bond</keyword>
<dbReference type="Gene3D" id="1.20.5.170">
    <property type="match status" value="1"/>
</dbReference>
<evidence type="ECO:0000256" key="11">
    <source>
        <dbReference type="ARBA" id="ARBA00023242"/>
    </source>
</evidence>
<dbReference type="FunFam" id="1.20.5.170:FF:000071">
    <property type="entry name" value="Neural retina-specific leucine zipper protein"/>
    <property type="match status" value="1"/>
</dbReference>
<evidence type="ECO:0000256" key="4">
    <source>
        <dbReference type="ARBA" id="ARBA00022490"/>
    </source>
</evidence>
<evidence type="ECO:0000256" key="13">
    <source>
        <dbReference type="ARBA" id="ARBA00066263"/>
    </source>
</evidence>
<dbReference type="SUPFAM" id="SSF57959">
    <property type="entry name" value="Leucine zipper domain"/>
    <property type="match status" value="1"/>
</dbReference>
<evidence type="ECO:0000256" key="16">
    <source>
        <dbReference type="SAM" id="MobiDB-lite"/>
    </source>
</evidence>
<evidence type="ECO:0000259" key="17">
    <source>
        <dbReference type="Pfam" id="PF03131"/>
    </source>
</evidence>
<dbReference type="PANTHER" id="PTHR10129">
    <property type="entry name" value="TRANSCRIPTION FACTOR MAF"/>
    <property type="match status" value="1"/>
</dbReference>
<name>A0AAN8NP92_POLSC</name>
<protein>
    <recommendedName>
        <fullName evidence="14">Neural retina-specific leucine zipper protein</fullName>
    </recommendedName>
</protein>
<dbReference type="GO" id="GO:0005634">
    <property type="term" value="C:nucleus"/>
    <property type="evidence" value="ECO:0007669"/>
    <property type="project" value="UniProtKB-SubCell"/>
</dbReference>
<sequence>MRNRHVAKLQFQARIQRHGSEPLDLRPNCNGENEMEWSVTSTHGSVISPNKNLHPCDYDDAVIHPDRQMRTCDYQDMDPMSPATPRRVMGLPKSLASTPALSARYSNLASASENIIDDETLVTLSVRDLNKSLHGVPKDVVTKLKQKRRTLKNRTYAHNCRSKRIKQKQELENENSILKSDLSKQKAENHRLLQERDRAIQERDYFKQRLEIFVRKNSEEALRRTGGPDGLQTSVPNSPDLYL</sequence>
<evidence type="ECO:0000256" key="2">
    <source>
        <dbReference type="ARBA" id="ARBA00004496"/>
    </source>
</evidence>
<evidence type="ECO:0000313" key="19">
    <source>
        <dbReference type="Proteomes" id="UP001372834"/>
    </source>
</evidence>
<dbReference type="InterPro" id="IPR004826">
    <property type="entry name" value="bZIP_Maf"/>
</dbReference>
<keyword evidence="9" id="KW-0010">Activator</keyword>
<dbReference type="Pfam" id="PF03131">
    <property type="entry name" value="bZIP_Maf"/>
    <property type="match status" value="1"/>
</dbReference>
<dbReference type="GO" id="GO:0000981">
    <property type="term" value="F:DNA-binding transcription factor activity, RNA polymerase II-specific"/>
    <property type="evidence" value="ECO:0007669"/>
    <property type="project" value="TreeGrafter"/>
</dbReference>
<evidence type="ECO:0000256" key="15">
    <source>
        <dbReference type="SAM" id="Coils"/>
    </source>
</evidence>
<dbReference type="GO" id="GO:0000978">
    <property type="term" value="F:RNA polymerase II cis-regulatory region sequence-specific DNA binding"/>
    <property type="evidence" value="ECO:0007669"/>
    <property type="project" value="TreeGrafter"/>
</dbReference>
<dbReference type="AlphaFoldDB" id="A0AAN8NP92"/>
<dbReference type="PANTHER" id="PTHR10129:SF44">
    <property type="entry name" value="TRAFFIC JAM, ISOFORM C"/>
    <property type="match status" value="1"/>
</dbReference>
<feature type="domain" description="Basic leucine zipper" evidence="17">
    <location>
        <begin position="117"/>
        <end position="202"/>
    </location>
</feature>
<keyword evidence="8" id="KW-0238">DNA-binding</keyword>
<evidence type="ECO:0000256" key="3">
    <source>
        <dbReference type="ARBA" id="ARBA00022473"/>
    </source>
</evidence>
<comment type="function">
    <text evidence="12">Acts as a transcriptional activator which regulates the expression of several rod-specific genes, including RHO and PDE6B. Also functions as a transcriptional coactivator, stimulating transcription mediated by the transcription factor CRX and NR2E3. Binds to the rhodopsin promoter in a sequence-specific manner.</text>
</comment>